<name>A0AAN8VUF1_9MAGN</name>
<dbReference type="Proteomes" id="UP001370490">
    <property type="component" value="Unassembled WGS sequence"/>
</dbReference>
<dbReference type="GO" id="GO:0008483">
    <property type="term" value="F:transaminase activity"/>
    <property type="evidence" value="ECO:0007669"/>
    <property type="project" value="UniProtKB-KW"/>
</dbReference>
<comment type="caution">
    <text evidence="3">The sequence shown here is derived from an EMBL/GenBank/DDBJ whole genome shotgun (WGS) entry which is preliminary data.</text>
</comment>
<keyword evidence="3" id="KW-0032">Aminotransferase</keyword>
<dbReference type="EMBL" id="JBAMMX010000009">
    <property type="protein sequence ID" value="KAK6933612.1"/>
    <property type="molecule type" value="Genomic_DNA"/>
</dbReference>
<protein>
    <submittedName>
        <fullName evidence="3">Aminotransferase-like, plant mobile domain</fullName>
    </submittedName>
</protein>
<gene>
    <name evidence="3" type="ORF">RJ641_036506</name>
</gene>
<accession>A0AAN8VUF1</accession>
<evidence type="ECO:0000313" key="4">
    <source>
        <dbReference type="Proteomes" id="UP001370490"/>
    </source>
</evidence>
<feature type="compositionally biased region" description="Basic and acidic residues" evidence="1">
    <location>
        <begin position="648"/>
        <end position="660"/>
    </location>
</feature>
<dbReference type="PANTHER" id="PTHR46033:SF1">
    <property type="entry name" value="PROTEIN MAIN-LIKE 2"/>
    <property type="match status" value="1"/>
</dbReference>
<feature type="region of interest" description="Disordered" evidence="1">
    <location>
        <begin position="697"/>
        <end position="755"/>
    </location>
</feature>
<dbReference type="InterPro" id="IPR044824">
    <property type="entry name" value="MAIN-like"/>
</dbReference>
<dbReference type="AlphaFoldDB" id="A0AAN8VUF1"/>
<organism evidence="3 4">
    <name type="scientific">Dillenia turbinata</name>
    <dbReference type="NCBI Taxonomy" id="194707"/>
    <lineage>
        <taxon>Eukaryota</taxon>
        <taxon>Viridiplantae</taxon>
        <taxon>Streptophyta</taxon>
        <taxon>Embryophyta</taxon>
        <taxon>Tracheophyta</taxon>
        <taxon>Spermatophyta</taxon>
        <taxon>Magnoliopsida</taxon>
        <taxon>eudicotyledons</taxon>
        <taxon>Gunneridae</taxon>
        <taxon>Pentapetalae</taxon>
        <taxon>Dilleniales</taxon>
        <taxon>Dilleniaceae</taxon>
        <taxon>Dillenia</taxon>
    </lineage>
</organism>
<reference evidence="3 4" key="1">
    <citation type="submission" date="2023-12" db="EMBL/GenBank/DDBJ databases">
        <title>A high-quality genome assembly for Dillenia turbinata (Dilleniales).</title>
        <authorList>
            <person name="Chanderbali A."/>
        </authorList>
    </citation>
    <scope>NUCLEOTIDE SEQUENCE [LARGE SCALE GENOMIC DNA]</scope>
    <source>
        <strain evidence="3">LSX21</strain>
        <tissue evidence="3">Leaf</tissue>
    </source>
</reference>
<dbReference type="PANTHER" id="PTHR46033">
    <property type="entry name" value="PROTEIN MAIN-LIKE 2"/>
    <property type="match status" value="1"/>
</dbReference>
<feature type="region of interest" description="Disordered" evidence="1">
    <location>
        <begin position="643"/>
        <end position="662"/>
    </location>
</feature>
<feature type="region of interest" description="Disordered" evidence="1">
    <location>
        <begin position="510"/>
        <end position="537"/>
    </location>
</feature>
<evidence type="ECO:0000256" key="1">
    <source>
        <dbReference type="SAM" id="MobiDB-lite"/>
    </source>
</evidence>
<evidence type="ECO:0000259" key="2">
    <source>
        <dbReference type="Pfam" id="PF10536"/>
    </source>
</evidence>
<feature type="domain" description="Aminotransferase-like plant mobile" evidence="2">
    <location>
        <begin position="72"/>
        <end position="435"/>
    </location>
</feature>
<evidence type="ECO:0000313" key="3">
    <source>
        <dbReference type="EMBL" id="KAK6933612.1"/>
    </source>
</evidence>
<keyword evidence="3" id="KW-0808">Transferase</keyword>
<keyword evidence="4" id="KW-1185">Reference proteome</keyword>
<dbReference type="GO" id="GO:0010073">
    <property type="term" value="P:meristem maintenance"/>
    <property type="evidence" value="ECO:0007669"/>
    <property type="project" value="InterPro"/>
</dbReference>
<dbReference type="InterPro" id="IPR019557">
    <property type="entry name" value="AminoTfrase-like_pln_mobile"/>
</dbReference>
<sequence>MLEDIVSSVTMELYATNPGPLDDSVLYDQDKHVSSAVWAGQERGALRCHEHTSKIDQWTLTAKQIELVEKAGFGYLRFIPAISLDNPLISALVERWRRETNTFHLNVGEMTVTLEDVAYLLGLAIDGDPVIGVTHTTCDAVCEKYLGRVPDSGYTSGGMVKLSWLKEFFSVCPEDAPIEEIERHTRAYLLYLVGSTIFSTTTGNKVPVMYLPLFEDFERCGKYAWGAAALAFLYRALGNASMKSQSTISGSLTLLQIFSQLTAISYFNEQCWSYFHLNLGRPKLTQDPLHDFFPLVLRWKGKQSGPTTSRDITFYRKALDTLEPSDVEWVPYANVDETIIPEEIRNTLIIGRAKTMLICFDKAERHLPDRFLRQYGMPQPIPEDVQRWERKSRGVDGGVDLSVKMELELSEWFDRSQSIVEVEEVVDESEYMQWYMRITRRYVGRPVPISSEFQRMYAALRDISHLADGISTHGMDNHQIQTVTRIRYIVHDCLHDQVGSSLIVSATSENELGSRGRGKEKVRRKGMGKRKRKDDHEQRVVPYYIDQTHLTHAANGVDQIELCHIDDEDQNAQPCRSDGELGNSMQFDADKGNPQICHATSVAHDAQLCSLSTEVDLQNVFITSEGDVPTSDMAMQVLEQSSFQSSEDVPRQHGHVDVKPGPHVSVMPQPSLSEGIAEQHCSADNDGHQPVTPMVVEVSPQSSTEKKEDAAAKQHGIVSGDGSPRASHTAVEVVPHSSLESKEDIGKQNDFSVAV</sequence>
<dbReference type="Pfam" id="PF10536">
    <property type="entry name" value="PMD"/>
    <property type="match status" value="1"/>
</dbReference>
<feature type="compositionally biased region" description="Basic residues" evidence="1">
    <location>
        <begin position="520"/>
        <end position="533"/>
    </location>
</feature>
<proteinExistence type="predicted"/>